<dbReference type="AlphaFoldDB" id="A0A371NYB2"/>
<organism evidence="1 2">
    <name type="scientific">Microbacterium bovistercoris</name>
    <dbReference type="NCBI Taxonomy" id="2293570"/>
    <lineage>
        <taxon>Bacteria</taxon>
        <taxon>Bacillati</taxon>
        <taxon>Actinomycetota</taxon>
        <taxon>Actinomycetes</taxon>
        <taxon>Micrococcales</taxon>
        <taxon>Microbacteriaceae</taxon>
        <taxon>Microbacterium</taxon>
    </lineage>
</organism>
<reference evidence="1 2" key="1">
    <citation type="submission" date="2018-08" db="EMBL/GenBank/DDBJ databases">
        <title>Isolation, diversity and antifungal activity of Actinobacteria from cow dung.</title>
        <authorList>
            <person name="Ling L."/>
        </authorList>
    </citation>
    <scope>NUCLEOTIDE SEQUENCE [LARGE SCALE GENOMIC DNA]</scope>
    <source>
        <strain evidence="1 2">NEAU-LLE</strain>
    </source>
</reference>
<sequence length="84" mass="9142">MTLYTLIMKTTIDLPDALAAEAKALAVTQRTTLRELVVEALRTEVRRRQSIGPVDFVFPTMSGHGLVADLAPSDAIARSYGLPE</sequence>
<name>A0A371NYB2_9MICO</name>
<dbReference type="Pfam" id="PF09957">
    <property type="entry name" value="VapB_antitoxin"/>
    <property type="match status" value="1"/>
</dbReference>
<evidence type="ECO:0000313" key="1">
    <source>
        <dbReference type="EMBL" id="REJ08555.1"/>
    </source>
</evidence>
<protein>
    <recommendedName>
        <fullName evidence="3">Antitoxin</fullName>
    </recommendedName>
</protein>
<accession>A0A371NYB2</accession>
<proteinExistence type="predicted"/>
<evidence type="ECO:0008006" key="3">
    <source>
        <dbReference type="Google" id="ProtNLM"/>
    </source>
</evidence>
<comment type="caution">
    <text evidence="1">The sequence shown here is derived from an EMBL/GenBank/DDBJ whole genome shotgun (WGS) entry which is preliminary data.</text>
</comment>
<gene>
    <name evidence="1" type="ORF">DY023_00895</name>
</gene>
<keyword evidence="2" id="KW-1185">Reference proteome</keyword>
<dbReference type="Proteomes" id="UP000262172">
    <property type="component" value="Unassembled WGS sequence"/>
</dbReference>
<evidence type="ECO:0000313" key="2">
    <source>
        <dbReference type="Proteomes" id="UP000262172"/>
    </source>
</evidence>
<dbReference type="EMBL" id="QUAB01000010">
    <property type="protein sequence ID" value="REJ08555.1"/>
    <property type="molecule type" value="Genomic_DNA"/>
</dbReference>
<dbReference type="InterPro" id="IPR019239">
    <property type="entry name" value="VapB_antitoxin"/>
</dbReference>